<dbReference type="Pfam" id="PF15525">
    <property type="entry name" value="DUF4652"/>
    <property type="match status" value="1"/>
</dbReference>
<dbReference type="Proteomes" id="UP000093954">
    <property type="component" value="Unassembled WGS sequence"/>
</dbReference>
<organism evidence="3 4">
    <name type="scientific">Clostridium ragsdalei P11</name>
    <dbReference type="NCBI Taxonomy" id="1353534"/>
    <lineage>
        <taxon>Bacteria</taxon>
        <taxon>Bacillati</taxon>
        <taxon>Bacillota</taxon>
        <taxon>Clostridia</taxon>
        <taxon>Eubacteriales</taxon>
        <taxon>Clostridiaceae</taxon>
        <taxon>Clostridium</taxon>
    </lineage>
</organism>
<keyword evidence="4" id="KW-1185">Reference proteome</keyword>
<evidence type="ECO:0000256" key="1">
    <source>
        <dbReference type="SAM" id="MobiDB-lite"/>
    </source>
</evidence>
<comment type="caution">
    <text evidence="3">The sequence shown here is derived from an EMBL/GenBank/DDBJ whole genome shotgun (WGS) entry which is preliminary data.</text>
</comment>
<reference evidence="3 4" key="1">
    <citation type="journal article" date="2012" name="Front. Microbiol.">
        <title>Draft Genome Sequence of the Virulent Strain 01-B526 of the Fish Pathogen Aeromonas salmonicida.</title>
        <authorList>
            <person name="Charette S.J."/>
            <person name="Brochu F."/>
            <person name="Boyle B."/>
            <person name="Filion G."/>
            <person name="Tanaka K.H."/>
            <person name="Derome N."/>
        </authorList>
    </citation>
    <scope>NUCLEOTIDE SEQUENCE [LARGE SCALE GENOMIC DNA]</scope>
    <source>
        <strain evidence="3 4">P11</strain>
    </source>
</reference>
<feature type="compositionally biased region" description="Low complexity" evidence="1">
    <location>
        <begin position="30"/>
        <end position="41"/>
    </location>
</feature>
<dbReference type="RefSeq" id="WP_065078516.1">
    <property type="nucleotide sequence ID" value="NZ_LROS01000022.1"/>
</dbReference>
<feature type="compositionally biased region" description="Polar residues" evidence="1">
    <location>
        <begin position="64"/>
        <end position="73"/>
    </location>
</feature>
<evidence type="ECO:0000313" key="3">
    <source>
        <dbReference type="EMBL" id="OBR92977.1"/>
    </source>
</evidence>
<gene>
    <name evidence="3" type="ORF">CLRAG_22710</name>
</gene>
<dbReference type="Gene3D" id="2.40.128.660">
    <property type="entry name" value="Uncharacterised protein PF15525, DUF4652"/>
    <property type="match status" value="1"/>
</dbReference>
<feature type="chain" id="PRO_5038959297" description="DUF4652 domain-containing protein" evidence="2">
    <location>
        <begin position="24"/>
        <end position="251"/>
    </location>
</feature>
<dbReference type="PATRIC" id="fig|1353534.3.peg.2311"/>
<feature type="signal peptide" evidence="2">
    <location>
        <begin position="1"/>
        <end position="23"/>
    </location>
</feature>
<feature type="region of interest" description="Disordered" evidence="1">
    <location>
        <begin position="30"/>
        <end position="73"/>
    </location>
</feature>
<evidence type="ECO:0000256" key="2">
    <source>
        <dbReference type="SAM" id="SignalP"/>
    </source>
</evidence>
<evidence type="ECO:0000313" key="4">
    <source>
        <dbReference type="Proteomes" id="UP000093954"/>
    </source>
</evidence>
<dbReference type="CDD" id="cd14437">
    <property type="entry name" value="nt01cx_1156_like"/>
    <property type="match status" value="1"/>
</dbReference>
<sequence length="251" mass="27848">MKNNRLSFIMCSLLVIFTLGLTACFDSKGNSTSTQSSGSNSKKIDSSNVSNNKETQKPKEEMKTSSPTVKSSSEIKFVKQEMDNNSTVSFNTTWKSSKNGSYNACIEGKGSEALEEGTGKIIIKDPQKVYSFQIENNSKLSPKYLEWADDKNLLVVIGYSSGSISKGGDLYMLNVDTRDNEILIKMPSKKQQIMSAEKNGDIVNLKVNVYDDDVYNKCHVENWTINSFSTNLNSKMEVKNSNGKVVYTING</sequence>
<evidence type="ECO:0008006" key="5">
    <source>
        <dbReference type="Google" id="ProtNLM"/>
    </source>
</evidence>
<proteinExistence type="predicted"/>
<dbReference type="InterPro" id="IPR028102">
    <property type="entry name" value="DUF4652"/>
</dbReference>
<dbReference type="AlphaFoldDB" id="A0A1A6ASD8"/>
<keyword evidence="2" id="KW-0732">Signal</keyword>
<accession>A0A1A6ASD8</accession>
<name>A0A1A6ASD8_9CLOT</name>
<protein>
    <recommendedName>
        <fullName evidence="5">DUF4652 domain-containing protein</fullName>
    </recommendedName>
</protein>
<feature type="compositionally biased region" description="Basic and acidic residues" evidence="1">
    <location>
        <begin position="54"/>
        <end position="63"/>
    </location>
</feature>
<dbReference type="EMBL" id="LROS01000022">
    <property type="protein sequence ID" value="OBR92977.1"/>
    <property type="molecule type" value="Genomic_DNA"/>
</dbReference>
<dbReference type="PROSITE" id="PS51257">
    <property type="entry name" value="PROKAR_LIPOPROTEIN"/>
    <property type="match status" value="1"/>
</dbReference>